<feature type="compositionally biased region" description="Basic and acidic residues" evidence="1">
    <location>
        <begin position="249"/>
        <end position="269"/>
    </location>
</feature>
<evidence type="ECO:0000256" key="1">
    <source>
        <dbReference type="SAM" id="MobiDB-lite"/>
    </source>
</evidence>
<feature type="region of interest" description="Disordered" evidence="1">
    <location>
        <begin position="231"/>
        <end position="269"/>
    </location>
</feature>
<feature type="region of interest" description="Disordered" evidence="1">
    <location>
        <begin position="80"/>
        <end position="102"/>
    </location>
</feature>
<dbReference type="InParanoid" id="E4XW88"/>
<feature type="compositionally biased region" description="Basic residues" evidence="1">
    <location>
        <begin position="86"/>
        <end position="101"/>
    </location>
</feature>
<name>E4XW88_OIKDI</name>
<dbReference type="OrthoDB" id="10527966at2759"/>
<evidence type="ECO:0000313" key="3">
    <source>
        <dbReference type="Proteomes" id="UP000001307"/>
    </source>
</evidence>
<dbReference type="Proteomes" id="UP000001307">
    <property type="component" value="Unassembled WGS sequence"/>
</dbReference>
<dbReference type="AlphaFoldDB" id="E4XW88"/>
<dbReference type="EMBL" id="FN653237">
    <property type="protein sequence ID" value="CBY13943.1"/>
    <property type="molecule type" value="Genomic_DNA"/>
</dbReference>
<keyword evidence="3" id="KW-1185">Reference proteome</keyword>
<accession>E4XW88</accession>
<sequence length="298" mass="34158">MKLSTLIIPFASAFLSLDPEITTLEPQLETVRVWTTMPPVEEAEAIAFLPTLMSTTTEETTDVTSTTLYNNDGIVGLKFAGGKSDKKSKKPKKSGKKKPAKKPVVVAENIMKIRGDEAAPRKDHKCGEIPLPEIKCADCAQGFPRYRRPCGGPEETKGVFKCRIECGPGFKVSAKKRSTTLINLFRQVIISRNLPSSFRTMLESEGDGPCSFHEFYYKRWHAMIEETRVERRKRKGESVSARQRRKKKERAEKEANTKKEHAPFHLYDKTRYENERYEIPVRVRNIPPEKDRHESYFF</sequence>
<protein>
    <submittedName>
        <fullName evidence="2">Uncharacterized protein</fullName>
    </submittedName>
</protein>
<organism evidence="2">
    <name type="scientific">Oikopleura dioica</name>
    <name type="common">Tunicate</name>
    <dbReference type="NCBI Taxonomy" id="34765"/>
    <lineage>
        <taxon>Eukaryota</taxon>
        <taxon>Metazoa</taxon>
        <taxon>Chordata</taxon>
        <taxon>Tunicata</taxon>
        <taxon>Appendicularia</taxon>
        <taxon>Copelata</taxon>
        <taxon>Oikopleuridae</taxon>
        <taxon>Oikopleura</taxon>
    </lineage>
</organism>
<gene>
    <name evidence="2" type="ORF">GSOID_T00006904001</name>
</gene>
<proteinExistence type="predicted"/>
<reference evidence="2" key="1">
    <citation type="journal article" date="2010" name="Science">
        <title>Plasticity of animal genome architecture unmasked by rapid evolution of a pelagic tunicate.</title>
        <authorList>
            <person name="Denoeud F."/>
            <person name="Henriet S."/>
            <person name="Mungpakdee S."/>
            <person name="Aury J.M."/>
            <person name="Da Silva C."/>
            <person name="Brinkmann H."/>
            <person name="Mikhaleva J."/>
            <person name="Olsen L.C."/>
            <person name="Jubin C."/>
            <person name="Canestro C."/>
            <person name="Bouquet J.M."/>
            <person name="Danks G."/>
            <person name="Poulain J."/>
            <person name="Campsteijn C."/>
            <person name="Adamski M."/>
            <person name="Cross I."/>
            <person name="Yadetie F."/>
            <person name="Muffato M."/>
            <person name="Louis A."/>
            <person name="Butcher S."/>
            <person name="Tsagkogeorga G."/>
            <person name="Konrad A."/>
            <person name="Singh S."/>
            <person name="Jensen M.F."/>
            <person name="Cong E.H."/>
            <person name="Eikeseth-Otteraa H."/>
            <person name="Noel B."/>
            <person name="Anthouard V."/>
            <person name="Porcel B.M."/>
            <person name="Kachouri-Lafond R."/>
            <person name="Nishino A."/>
            <person name="Ugolini M."/>
            <person name="Chourrout P."/>
            <person name="Nishida H."/>
            <person name="Aasland R."/>
            <person name="Huzurbazar S."/>
            <person name="Westhof E."/>
            <person name="Delsuc F."/>
            <person name="Lehrach H."/>
            <person name="Reinhardt R."/>
            <person name="Weissenbach J."/>
            <person name="Roy S.W."/>
            <person name="Artiguenave F."/>
            <person name="Postlethwait J.H."/>
            <person name="Manak J.R."/>
            <person name="Thompson E.M."/>
            <person name="Jaillon O."/>
            <person name="Du Pasquier L."/>
            <person name="Boudinot P."/>
            <person name="Liberles D.A."/>
            <person name="Volff J.N."/>
            <person name="Philippe H."/>
            <person name="Lenhard B."/>
            <person name="Roest Crollius H."/>
            <person name="Wincker P."/>
            <person name="Chourrout D."/>
        </authorList>
    </citation>
    <scope>NUCLEOTIDE SEQUENCE [LARGE SCALE GENOMIC DNA]</scope>
</reference>
<evidence type="ECO:0000313" key="2">
    <source>
        <dbReference type="EMBL" id="CBY13943.1"/>
    </source>
</evidence>